<dbReference type="NCBIfam" id="TIGR02937">
    <property type="entry name" value="sigma70-ECF"/>
    <property type="match status" value="1"/>
</dbReference>
<feature type="domain" description="RNA polymerase sigma factor 70 region 4 type 2" evidence="6">
    <location>
        <begin position="108"/>
        <end position="157"/>
    </location>
</feature>
<dbReference type="InterPro" id="IPR013324">
    <property type="entry name" value="RNA_pol_sigma_r3/r4-like"/>
</dbReference>
<evidence type="ECO:0000256" key="4">
    <source>
        <dbReference type="ARBA" id="ARBA00023163"/>
    </source>
</evidence>
<dbReference type="GO" id="GO:0006352">
    <property type="term" value="P:DNA-templated transcription initiation"/>
    <property type="evidence" value="ECO:0007669"/>
    <property type="project" value="InterPro"/>
</dbReference>
<dbReference type="Proteomes" id="UP000263900">
    <property type="component" value="Chromosome"/>
</dbReference>
<name>A0A3B7MPP6_9BACT</name>
<organism evidence="7 8">
    <name type="scientific">Paraflavitalea soli</name>
    <dbReference type="NCBI Taxonomy" id="2315862"/>
    <lineage>
        <taxon>Bacteria</taxon>
        <taxon>Pseudomonadati</taxon>
        <taxon>Bacteroidota</taxon>
        <taxon>Chitinophagia</taxon>
        <taxon>Chitinophagales</taxon>
        <taxon>Chitinophagaceae</taxon>
        <taxon>Paraflavitalea</taxon>
    </lineage>
</organism>
<keyword evidence="8" id="KW-1185">Reference proteome</keyword>
<evidence type="ECO:0000259" key="5">
    <source>
        <dbReference type="Pfam" id="PF04542"/>
    </source>
</evidence>
<dbReference type="InterPro" id="IPR036388">
    <property type="entry name" value="WH-like_DNA-bd_sf"/>
</dbReference>
<dbReference type="InterPro" id="IPR013325">
    <property type="entry name" value="RNA_pol_sigma_r2"/>
</dbReference>
<dbReference type="InterPro" id="IPR013249">
    <property type="entry name" value="RNA_pol_sigma70_r4_t2"/>
</dbReference>
<dbReference type="GO" id="GO:0003677">
    <property type="term" value="F:DNA binding"/>
    <property type="evidence" value="ECO:0007669"/>
    <property type="project" value="InterPro"/>
</dbReference>
<dbReference type="Gene3D" id="1.10.10.10">
    <property type="entry name" value="Winged helix-like DNA-binding domain superfamily/Winged helix DNA-binding domain"/>
    <property type="match status" value="1"/>
</dbReference>
<dbReference type="AlphaFoldDB" id="A0A3B7MPP6"/>
<evidence type="ECO:0000256" key="3">
    <source>
        <dbReference type="ARBA" id="ARBA00023082"/>
    </source>
</evidence>
<dbReference type="Pfam" id="PF08281">
    <property type="entry name" value="Sigma70_r4_2"/>
    <property type="match status" value="1"/>
</dbReference>
<dbReference type="PANTHER" id="PTHR43133:SF45">
    <property type="entry name" value="RNA POLYMERASE ECF-TYPE SIGMA FACTOR"/>
    <property type="match status" value="1"/>
</dbReference>
<keyword evidence="4" id="KW-0804">Transcription</keyword>
<evidence type="ECO:0000313" key="8">
    <source>
        <dbReference type="Proteomes" id="UP000263900"/>
    </source>
</evidence>
<dbReference type="InterPro" id="IPR007627">
    <property type="entry name" value="RNA_pol_sigma70_r2"/>
</dbReference>
<dbReference type="Pfam" id="PF04542">
    <property type="entry name" value="Sigma70_r2"/>
    <property type="match status" value="1"/>
</dbReference>
<gene>
    <name evidence="7" type="ORF">D3H65_15395</name>
</gene>
<accession>A0A3B7MPP6</accession>
<keyword evidence="3" id="KW-0731">Sigma factor</keyword>
<evidence type="ECO:0000256" key="2">
    <source>
        <dbReference type="ARBA" id="ARBA00023015"/>
    </source>
</evidence>
<dbReference type="SUPFAM" id="SSF88659">
    <property type="entry name" value="Sigma3 and sigma4 domains of RNA polymerase sigma factors"/>
    <property type="match status" value="1"/>
</dbReference>
<dbReference type="PANTHER" id="PTHR43133">
    <property type="entry name" value="RNA POLYMERASE ECF-TYPE SIGMA FACTO"/>
    <property type="match status" value="1"/>
</dbReference>
<sequence>MALLEAEFVALINRHIGMIYKVCNIYCQDPEDRRDLFQEIVLQLWKGYGSFRQEAQFSTWLYRVALNTAISNFRKAVKSPHKVSLAEAGIDIPDPASLGGDDEKVKHLYKAIEQLSAIEKAMILLHLDGCTYNEIAAIAGISNNNVGVKLNRIKSKLEKILTVYANEF</sequence>
<dbReference type="Gene3D" id="1.10.1740.10">
    <property type="match status" value="1"/>
</dbReference>
<proteinExistence type="inferred from homology"/>
<dbReference type="KEGG" id="pseg:D3H65_15395"/>
<evidence type="ECO:0000256" key="1">
    <source>
        <dbReference type="ARBA" id="ARBA00010641"/>
    </source>
</evidence>
<dbReference type="OrthoDB" id="9780326at2"/>
<keyword evidence="2" id="KW-0805">Transcription regulation</keyword>
<dbReference type="GO" id="GO:0016987">
    <property type="term" value="F:sigma factor activity"/>
    <property type="evidence" value="ECO:0007669"/>
    <property type="project" value="UniProtKB-KW"/>
</dbReference>
<reference evidence="7 8" key="1">
    <citation type="submission" date="2018-09" db="EMBL/GenBank/DDBJ databases">
        <title>Genome sequencing of strain 6GH32-13.</title>
        <authorList>
            <person name="Weon H.-Y."/>
            <person name="Heo J."/>
            <person name="Kwon S.-W."/>
        </authorList>
    </citation>
    <scope>NUCLEOTIDE SEQUENCE [LARGE SCALE GENOMIC DNA]</scope>
    <source>
        <strain evidence="7 8">5GH32-13</strain>
    </source>
</reference>
<comment type="similarity">
    <text evidence="1">Belongs to the sigma-70 factor family. ECF subfamily.</text>
</comment>
<dbReference type="SUPFAM" id="SSF88946">
    <property type="entry name" value="Sigma2 domain of RNA polymerase sigma factors"/>
    <property type="match status" value="1"/>
</dbReference>
<dbReference type="EMBL" id="CP032157">
    <property type="protein sequence ID" value="AXY75283.1"/>
    <property type="molecule type" value="Genomic_DNA"/>
</dbReference>
<protein>
    <submittedName>
        <fullName evidence="7">Sigma-70 family RNA polymerase sigma factor</fullName>
    </submittedName>
</protein>
<dbReference type="RefSeq" id="WP_119051164.1">
    <property type="nucleotide sequence ID" value="NZ_CP032157.1"/>
</dbReference>
<dbReference type="InterPro" id="IPR014284">
    <property type="entry name" value="RNA_pol_sigma-70_dom"/>
</dbReference>
<dbReference type="InterPro" id="IPR039425">
    <property type="entry name" value="RNA_pol_sigma-70-like"/>
</dbReference>
<feature type="domain" description="RNA polymerase sigma-70 region 2" evidence="5">
    <location>
        <begin position="11"/>
        <end position="76"/>
    </location>
</feature>
<evidence type="ECO:0000259" key="6">
    <source>
        <dbReference type="Pfam" id="PF08281"/>
    </source>
</evidence>
<evidence type="ECO:0000313" key="7">
    <source>
        <dbReference type="EMBL" id="AXY75283.1"/>
    </source>
</evidence>